<evidence type="ECO:0000313" key="2">
    <source>
        <dbReference type="Proteomes" id="UP000234275"/>
    </source>
</evidence>
<reference evidence="1 2" key="1">
    <citation type="submission" date="2016-12" db="EMBL/GenBank/DDBJ databases">
        <title>The genomes of Aspergillus section Nigri reveals drivers in fungal speciation.</title>
        <authorList>
            <consortium name="DOE Joint Genome Institute"/>
            <person name="Vesth T.C."/>
            <person name="Nybo J."/>
            <person name="Theobald S."/>
            <person name="Brandl J."/>
            <person name="Frisvad J.C."/>
            <person name="Nielsen K.F."/>
            <person name="Lyhne E.K."/>
            <person name="Kogle M.E."/>
            <person name="Kuo A."/>
            <person name="Riley R."/>
            <person name="Clum A."/>
            <person name="Nolan M."/>
            <person name="Lipzen A."/>
            <person name="Salamov A."/>
            <person name="Henrissat B."/>
            <person name="Wiebenga A."/>
            <person name="De Vries R.P."/>
            <person name="Grigoriev I.V."/>
            <person name="Mortensen U.H."/>
            <person name="Andersen M.R."/>
            <person name="Baker S.E."/>
        </authorList>
    </citation>
    <scope>NUCLEOTIDE SEQUENCE [LARGE SCALE GENOMIC DNA]</scope>
    <source>
        <strain evidence="1 2">IBT 23096</strain>
    </source>
</reference>
<dbReference type="EMBL" id="MSFO01000001">
    <property type="protein sequence ID" value="PLB55042.1"/>
    <property type="molecule type" value="Genomic_DNA"/>
</dbReference>
<dbReference type="OrthoDB" id="4509531at2759"/>
<gene>
    <name evidence="1" type="ORF">P170DRAFT_421662</name>
</gene>
<dbReference type="RefSeq" id="XP_024710344.1">
    <property type="nucleotide sequence ID" value="XM_024847380.1"/>
</dbReference>
<dbReference type="AlphaFoldDB" id="A0A2I2GQ81"/>
<accession>A0A2I2GQ81</accession>
<keyword evidence="2" id="KW-1185">Reference proteome</keyword>
<protein>
    <submittedName>
        <fullName evidence="1">Uncharacterized protein</fullName>
    </submittedName>
</protein>
<organism evidence="1 2">
    <name type="scientific">Aspergillus steynii IBT 23096</name>
    <dbReference type="NCBI Taxonomy" id="1392250"/>
    <lineage>
        <taxon>Eukaryota</taxon>
        <taxon>Fungi</taxon>
        <taxon>Dikarya</taxon>
        <taxon>Ascomycota</taxon>
        <taxon>Pezizomycotina</taxon>
        <taxon>Eurotiomycetes</taxon>
        <taxon>Eurotiomycetidae</taxon>
        <taxon>Eurotiales</taxon>
        <taxon>Aspergillaceae</taxon>
        <taxon>Aspergillus</taxon>
        <taxon>Aspergillus subgen. Circumdati</taxon>
    </lineage>
</organism>
<comment type="caution">
    <text evidence="1">The sequence shown here is derived from an EMBL/GenBank/DDBJ whole genome shotgun (WGS) entry which is preliminary data.</text>
</comment>
<dbReference type="Proteomes" id="UP000234275">
    <property type="component" value="Unassembled WGS sequence"/>
</dbReference>
<name>A0A2I2GQ81_9EURO</name>
<dbReference type="VEuPathDB" id="FungiDB:P170DRAFT_421662"/>
<sequence>MSTTYTTTALPTMSLQAAPLQASAQQSASDDELLQLFRQVTINGSGAHDVSEKQIKKAFQQEISRPLGRQVLEASLKQANACRCYHWEYNDQINGNVTISRVKLNFKLNSSSMGQSVSGDVYGFFRPNSGYINATIYYDNQQTLQGNQRVEVYMNDGNFIIDFKTTDQSDKPVARIVQTASSFTFQGVDTGDATWSTQ</sequence>
<evidence type="ECO:0000313" key="1">
    <source>
        <dbReference type="EMBL" id="PLB55042.1"/>
    </source>
</evidence>
<dbReference type="GeneID" id="36555079"/>
<proteinExistence type="predicted"/>